<evidence type="ECO:0000313" key="2">
    <source>
        <dbReference type="Proteomes" id="UP001066276"/>
    </source>
</evidence>
<accession>A0AAV7NGI1</accession>
<name>A0AAV7NGI1_PLEWA</name>
<comment type="caution">
    <text evidence="1">The sequence shown here is derived from an EMBL/GenBank/DDBJ whole genome shotgun (WGS) entry which is preliminary data.</text>
</comment>
<dbReference type="AlphaFoldDB" id="A0AAV7NGI1"/>
<sequence length="121" mass="12956">MLGPMVFCNDPSCASGRVPARRGSSQPLRLATTPQVRKVRLLWPLSELPKDPQLVRTRIPFSAAGGRFPPAACCTIQRTWISAVIEAAVASADANRVSSAVLLAPGNGFRPLWALPPVRAK</sequence>
<proteinExistence type="predicted"/>
<keyword evidence="2" id="KW-1185">Reference proteome</keyword>
<protein>
    <submittedName>
        <fullName evidence="1">Uncharacterized protein</fullName>
    </submittedName>
</protein>
<evidence type="ECO:0000313" key="1">
    <source>
        <dbReference type="EMBL" id="KAJ1115096.1"/>
    </source>
</evidence>
<organism evidence="1 2">
    <name type="scientific">Pleurodeles waltl</name>
    <name type="common">Iberian ribbed newt</name>
    <dbReference type="NCBI Taxonomy" id="8319"/>
    <lineage>
        <taxon>Eukaryota</taxon>
        <taxon>Metazoa</taxon>
        <taxon>Chordata</taxon>
        <taxon>Craniata</taxon>
        <taxon>Vertebrata</taxon>
        <taxon>Euteleostomi</taxon>
        <taxon>Amphibia</taxon>
        <taxon>Batrachia</taxon>
        <taxon>Caudata</taxon>
        <taxon>Salamandroidea</taxon>
        <taxon>Salamandridae</taxon>
        <taxon>Pleurodelinae</taxon>
        <taxon>Pleurodeles</taxon>
    </lineage>
</organism>
<dbReference type="Proteomes" id="UP001066276">
    <property type="component" value="Chromosome 8"/>
</dbReference>
<gene>
    <name evidence="1" type="ORF">NDU88_003324</name>
</gene>
<reference evidence="1" key="1">
    <citation type="journal article" date="2022" name="bioRxiv">
        <title>Sequencing and chromosome-scale assembly of the giantPleurodeles waltlgenome.</title>
        <authorList>
            <person name="Brown T."/>
            <person name="Elewa A."/>
            <person name="Iarovenko S."/>
            <person name="Subramanian E."/>
            <person name="Araus A.J."/>
            <person name="Petzold A."/>
            <person name="Susuki M."/>
            <person name="Suzuki K.-i.T."/>
            <person name="Hayashi T."/>
            <person name="Toyoda A."/>
            <person name="Oliveira C."/>
            <person name="Osipova E."/>
            <person name="Leigh N.D."/>
            <person name="Simon A."/>
            <person name="Yun M.H."/>
        </authorList>
    </citation>
    <scope>NUCLEOTIDE SEQUENCE</scope>
    <source>
        <strain evidence="1">20211129_DDA</strain>
        <tissue evidence="1">Liver</tissue>
    </source>
</reference>
<dbReference type="EMBL" id="JANPWB010000012">
    <property type="protein sequence ID" value="KAJ1115096.1"/>
    <property type="molecule type" value="Genomic_DNA"/>
</dbReference>